<dbReference type="SUPFAM" id="SSF51338">
    <property type="entry name" value="Composite domain of metallo-dependent hydrolases"/>
    <property type="match status" value="1"/>
</dbReference>
<dbReference type="InterPro" id="IPR032466">
    <property type="entry name" value="Metal_Hydrolase"/>
</dbReference>
<keyword evidence="3" id="KW-1185">Reference proteome</keyword>
<dbReference type="InterPro" id="IPR013108">
    <property type="entry name" value="Amidohydro_3"/>
</dbReference>
<dbReference type="Pfam" id="PF07969">
    <property type="entry name" value="Amidohydro_3"/>
    <property type="match status" value="1"/>
</dbReference>
<dbReference type="PANTHER" id="PTHR11647">
    <property type="entry name" value="HYDRANTOINASE/DIHYDROPYRIMIDINASE FAMILY MEMBER"/>
    <property type="match status" value="1"/>
</dbReference>
<dbReference type="Gene3D" id="2.30.40.10">
    <property type="entry name" value="Urease, subunit C, domain 1"/>
    <property type="match status" value="1"/>
</dbReference>
<dbReference type="InterPro" id="IPR023100">
    <property type="entry name" value="D-aminoacylase_insert_dom_sf"/>
</dbReference>
<protein>
    <submittedName>
        <fullName evidence="2">D-aminoacylase</fullName>
    </submittedName>
</protein>
<evidence type="ECO:0000313" key="2">
    <source>
        <dbReference type="EMBL" id="WXK40361.1"/>
    </source>
</evidence>
<evidence type="ECO:0000313" key="3">
    <source>
        <dbReference type="Proteomes" id="UP001493153"/>
    </source>
</evidence>
<dbReference type="InterPro" id="IPR011059">
    <property type="entry name" value="Metal-dep_hydrolase_composite"/>
</dbReference>
<dbReference type="SUPFAM" id="SSF51556">
    <property type="entry name" value="Metallo-dependent hydrolases"/>
    <property type="match status" value="1"/>
</dbReference>
<dbReference type="CDD" id="cd01297">
    <property type="entry name" value="D-aminoacylase"/>
    <property type="match status" value="1"/>
</dbReference>
<dbReference type="PANTHER" id="PTHR11647:SF1">
    <property type="entry name" value="COLLAPSIN RESPONSE MEDIATOR PROTEIN"/>
    <property type="match status" value="1"/>
</dbReference>
<name>A0ABZ2PZ06_9BURK</name>
<sequence length="492" mass="52864">MHSRPEAADTLIIGAQLYDGTGAAPLPRDVALRDGRIVAIGSLTHWRAEEVVDAGGHALAPGFIDVHTHDDTHVVEAPQMLPKLSQGITTVIVGNCGISASPVVLRGEPPDPMNLLGKRDAFVYPRFADYVDAVNAARPAVNVAALVGHTALRNNQMDRLDRAATRDEIDAMRVQLSEALTAGALGLSTGLAYGSAVCAPTDEVMALAEPLAAARAVYTTHMRTEFDAILDAMDEAYRIGRHARVPVVISHLKCAGPSNWGRSTEVLASLSRARACQPVGCDCYPYSRSSSTLDVKQASGDIDITITWSAPHPEAAGKLLRQIAAQWGVSDAQAARRLQPAGAVYHNMSDEDVRRILSHPATMVGSDGLPNDPLPHPRLWGAFARVLGHYVRHERLLPLEEAIRKMTSLSARRFGLDRRGEIRVGYHADLVLFDPETVRDVASFDDPCRPAQGIDAVWVNGVLAYRDGTPSGARAGGFVVRGQPAGYDAEPY</sequence>
<dbReference type="Gene3D" id="3.30.1490.130">
    <property type="entry name" value="D-aminoacylase. Domain 3"/>
    <property type="match status" value="1"/>
</dbReference>
<dbReference type="EMBL" id="CP062176">
    <property type="protein sequence ID" value="WXK40361.1"/>
    <property type="molecule type" value="Genomic_DNA"/>
</dbReference>
<organism evidence="2 3">
    <name type="scientific">Mycetohabitans rhizoxinica</name>
    <dbReference type="NCBI Taxonomy" id="412963"/>
    <lineage>
        <taxon>Bacteria</taxon>
        <taxon>Pseudomonadati</taxon>
        <taxon>Pseudomonadota</taxon>
        <taxon>Betaproteobacteria</taxon>
        <taxon>Burkholderiales</taxon>
        <taxon>Burkholderiaceae</taxon>
        <taxon>Mycetohabitans</taxon>
    </lineage>
</organism>
<proteinExistence type="predicted"/>
<dbReference type="InterPro" id="IPR050378">
    <property type="entry name" value="Metallo-dep_Hydrolases_sf"/>
</dbReference>
<accession>A0ABZ2PZ06</accession>
<feature type="domain" description="Amidohydrolase 3" evidence="1">
    <location>
        <begin position="50"/>
        <end position="465"/>
    </location>
</feature>
<evidence type="ECO:0000259" key="1">
    <source>
        <dbReference type="Pfam" id="PF07969"/>
    </source>
</evidence>
<dbReference type="Gene3D" id="3.20.20.140">
    <property type="entry name" value="Metal-dependent hydrolases"/>
    <property type="match status" value="1"/>
</dbReference>
<gene>
    <name evidence="2" type="ORF">IHE29_14255</name>
</gene>
<dbReference type="RefSeq" id="WP_338911086.1">
    <property type="nucleotide sequence ID" value="NZ_CP062176.1"/>
</dbReference>
<dbReference type="Proteomes" id="UP001493153">
    <property type="component" value="Chromosome"/>
</dbReference>
<reference evidence="2 3" key="1">
    <citation type="submission" date="2020-09" db="EMBL/GenBank/DDBJ databases">
        <title>Genome sequences of Mycetohabitans spp.</title>
        <authorList>
            <person name="Carter M.E."/>
            <person name="Carpenter S.C.D."/>
            <person name="Bogdanove A.J."/>
        </authorList>
    </citation>
    <scope>NUCLEOTIDE SEQUENCE [LARGE SCALE GENOMIC DNA]</scope>
    <source>
        <strain evidence="2 3">B12</strain>
    </source>
</reference>